<gene>
    <name evidence="1" type="ORF">RLOC_00013626</name>
</gene>
<protein>
    <submittedName>
        <fullName evidence="1">Uncharacterized protein</fullName>
    </submittedName>
</protein>
<comment type="caution">
    <text evidence="1">The sequence shown here is derived from an EMBL/GenBank/DDBJ whole genome shotgun (WGS) entry which is preliminary data.</text>
</comment>
<dbReference type="Proteomes" id="UP000197619">
    <property type="component" value="Unassembled WGS sequence"/>
</dbReference>
<sequence>MVSGCAREVVDWILQKNFFFKRIIKHWNTLDAVTTQQVSFSEVS</sequence>
<reference evidence="1 2" key="1">
    <citation type="submission" date="2017-05" db="EMBL/GenBank/DDBJ databases">
        <title>Genome of assembly of the Bengalese finch, Lonchura striata domestica.</title>
        <authorList>
            <person name="Colquitt B.M."/>
            <person name="Brainard M.S."/>
        </authorList>
    </citation>
    <scope>NUCLEOTIDE SEQUENCE [LARGE SCALE GENOMIC DNA]</scope>
    <source>
        <strain evidence="1">White83orange57</strain>
    </source>
</reference>
<keyword evidence="2" id="KW-1185">Reference proteome</keyword>
<proteinExistence type="predicted"/>
<accession>A0A218VE69</accession>
<organism evidence="1 2">
    <name type="scientific">Lonchura striata</name>
    <name type="common">white-rumped munia</name>
    <dbReference type="NCBI Taxonomy" id="40157"/>
    <lineage>
        <taxon>Eukaryota</taxon>
        <taxon>Metazoa</taxon>
        <taxon>Chordata</taxon>
        <taxon>Craniata</taxon>
        <taxon>Vertebrata</taxon>
        <taxon>Euteleostomi</taxon>
        <taxon>Archelosauria</taxon>
        <taxon>Archosauria</taxon>
        <taxon>Dinosauria</taxon>
        <taxon>Saurischia</taxon>
        <taxon>Theropoda</taxon>
        <taxon>Coelurosauria</taxon>
        <taxon>Aves</taxon>
        <taxon>Neognathae</taxon>
        <taxon>Neoaves</taxon>
        <taxon>Telluraves</taxon>
        <taxon>Australaves</taxon>
        <taxon>Passeriformes</taxon>
        <taxon>Passeroidea</taxon>
        <taxon>Estrildidae</taxon>
        <taxon>Estrildinae</taxon>
        <taxon>Lonchura</taxon>
    </lineage>
</organism>
<dbReference type="EMBL" id="MUZQ01000003">
    <property type="protein sequence ID" value="OWK64283.1"/>
    <property type="molecule type" value="Genomic_DNA"/>
</dbReference>
<dbReference type="AlphaFoldDB" id="A0A218VE69"/>
<evidence type="ECO:0000313" key="2">
    <source>
        <dbReference type="Proteomes" id="UP000197619"/>
    </source>
</evidence>
<evidence type="ECO:0000313" key="1">
    <source>
        <dbReference type="EMBL" id="OWK64283.1"/>
    </source>
</evidence>
<name>A0A218VE69_9PASE</name>